<evidence type="ECO:0000256" key="8">
    <source>
        <dbReference type="ARBA" id="ARBA00022786"/>
    </source>
</evidence>
<name>A0A0E0ER06_9ORYZ</name>
<dbReference type="GO" id="GO:0061630">
    <property type="term" value="F:ubiquitin protein ligase activity"/>
    <property type="evidence" value="ECO:0007669"/>
    <property type="project" value="UniProtKB-EC"/>
</dbReference>
<evidence type="ECO:0000256" key="7">
    <source>
        <dbReference type="ARBA" id="ARBA00022771"/>
    </source>
</evidence>
<reference evidence="15" key="1">
    <citation type="submission" date="2015-04" db="UniProtKB">
        <authorList>
            <consortium name="EnsemblPlants"/>
        </authorList>
    </citation>
    <scope>IDENTIFICATION</scope>
</reference>
<feature type="region of interest" description="Disordered" evidence="13">
    <location>
        <begin position="121"/>
        <end position="153"/>
    </location>
</feature>
<sequence length="300" mass="34179">MWKEHFKIWFSNHPATPVADKMSGRRPDGSYGPEYGPQPPEHEYGLYHHWPSRGRAPWPLYHGRDYPWRSLEQRVRREPFVFSSRIRHINGGGNPRPRQEDPGLTDAEFKKAMEQLNKQAYRSLDPHKMAESNRGGRNHAKSARSKPAPNNTEEEKACTICLETFLAGEQVVATPCNHIFHQECITPWVKGHGNCPVCRFALCERNTVSDNSQSGVGEVEVDLDLLEMMRAMEEIFSRTMFKVAPAAGHIVKTLSKVEDNGQDGRELCPNKKRQNVCSSAVLNQVGWFTQDILGQFILRT</sequence>
<feature type="domain" description="RING-type" evidence="14">
    <location>
        <begin position="158"/>
        <end position="199"/>
    </location>
</feature>
<dbReference type="GO" id="GO:0006511">
    <property type="term" value="P:ubiquitin-dependent protein catabolic process"/>
    <property type="evidence" value="ECO:0007669"/>
    <property type="project" value="TreeGrafter"/>
</dbReference>
<dbReference type="AlphaFoldDB" id="A0A0E0ER06"/>
<dbReference type="GO" id="GO:0016567">
    <property type="term" value="P:protein ubiquitination"/>
    <property type="evidence" value="ECO:0007669"/>
    <property type="project" value="TreeGrafter"/>
</dbReference>
<dbReference type="PROSITE" id="PS50089">
    <property type="entry name" value="ZF_RING_2"/>
    <property type="match status" value="1"/>
</dbReference>
<keyword evidence="10" id="KW-1133">Transmembrane helix</keyword>
<evidence type="ECO:0000256" key="2">
    <source>
        <dbReference type="ARBA" id="ARBA00004141"/>
    </source>
</evidence>
<keyword evidence="5" id="KW-0812">Transmembrane</keyword>
<dbReference type="InterPro" id="IPR001841">
    <property type="entry name" value="Znf_RING"/>
</dbReference>
<evidence type="ECO:0000256" key="10">
    <source>
        <dbReference type="ARBA" id="ARBA00022989"/>
    </source>
</evidence>
<keyword evidence="8" id="KW-0833">Ubl conjugation pathway</keyword>
<dbReference type="GO" id="GO:0016020">
    <property type="term" value="C:membrane"/>
    <property type="evidence" value="ECO:0007669"/>
    <property type="project" value="UniProtKB-SubCell"/>
</dbReference>
<dbReference type="SMART" id="SM00184">
    <property type="entry name" value="RING"/>
    <property type="match status" value="1"/>
</dbReference>
<evidence type="ECO:0000256" key="13">
    <source>
        <dbReference type="SAM" id="MobiDB-lite"/>
    </source>
</evidence>
<comment type="catalytic activity">
    <reaction evidence="1">
        <text>S-ubiquitinyl-[E2 ubiquitin-conjugating enzyme]-L-cysteine + [acceptor protein]-L-lysine = [E2 ubiquitin-conjugating enzyme]-L-cysteine + N(6)-ubiquitinyl-[acceptor protein]-L-lysine.</text>
        <dbReference type="EC" id="2.3.2.27"/>
    </reaction>
</comment>
<keyword evidence="11" id="KW-0472">Membrane</keyword>
<comment type="subcellular location">
    <subcellularLocation>
        <location evidence="2">Membrane</location>
        <topology evidence="2">Multi-pass membrane protein</topology>
    </subcellularLocation>
</comment>
<dbReference type="SUPFAM" id="SSF57850">
    <property type="entry name" value="RING/U-box"/>
    <property type="match status" value="1"/>
</dbReference>
<dbReference type="PANTHER" id="PTHR45977:SF13">
    <property type="entry name" value="GB|AAF27103.1"/>
    <property type="match status" value="1"/>
</dbReference>
<evidence type="ECO:0000313" key="15">
    <source>
        <dbReference type="EnsemblPlants" id="OMERI09G05090.8"/>
    </source>
</evidence>
<keyword evidence="16" id="KW-1185">Reference proteome</keyword>
<evidence type="ECO:0000256" key="1">
    <source>
        <dbReference type="ARBA" id="ARBA00000900"/>
    </source>
</evidence>
<dbReference type="PANTHER" id="PTHR45977">
    <property type="entry name" value="TARGET OF ERK KINASE MPK-1"/>
    <property type="match status" value="1"/>
</dbReference>
<dbReference type="GO" id="GO:0000325">
    <property type="term" value="C:plant-type vacuole"/>
    <property type="evidence" value="ECO:0007669"/>
    <property type="project" value="TreeGrafter"/>
</dbReference>
<dbReference type="Pfam" id="PF13639">
    <property type="entry name" value="zf-RING_2"/>
    <property type="match status" value="1"/>
</dbReference>
<dbReference type="Gramene" id="OMERI09G05090.8">
    <property type="protein sequence ID" value="OMERI09G05090.8"/>
    <property type="gene ID" value="OMERI09G05090"/>
</dbReference>
<dbReference type="EC" id="2.3.2.27" evidence="3"/>
<evidence type="ECO:0000256" key="5">
    <source>
        <dbReference type="ARBA" id="ARBA00022692"/>
    </source>
</evidence>
<evidence type="ECO:0000256" key="3">
    <source>
        <dbReference type="ARBA" id="ARBA00012483"/>
    </source>
</evidence>
<dbReference type="InterPro" id="IPR013083">
    <property type="entry name" value="Znf_RING/FYVE/PHD"/>
</dbReference>
<dbReference type="FunFam" id="3.30.40.10:FF:000468">
    <property type="entry name" value="RING/U-box superfamily protein"/>
    <property type="match status" value="1"/>
</dbReference>
<evidence type="ECO:0000256" key="12">
    <source>
        <dbReference type="PROSITE-ProRule" id="PRU00175"/>
    </source>
</evidence>
<keyword evidence="4" id="KW-0808">Transferase</keyword>
<evidence type="ECO:0000259" key="14">
    <source>
        <dbReference type="PROSITE" id="PS50089"/>
    </source>
</evidence>
<evidence type="ECO:0000256" key="11">
    <source>
        <dbReference type="ARBA" id="ARBA00023136"/>
    </source>
</evidence>
<keyword evidence="7 12" id="KW-0863">Zinc-finger</keyword>
<protein>
    <recommendedName>
        <fullName evidence="3">RING-type E3 ubiquitin transferase</fullName>
        <ecNumber evidence="3">2.3.2.27</ecNumber>
    </recommendedName>
</protein>
<evidence type="ECO:0000256" key="6">
    <source>
        <dbReference type="ARBA" id="ARBA00022723"/>
    </source>
</evidence>
<dbReference type="CDD" id="cd16454">
    <property type="entry name" value="RING-H2_PA-TM-RING"/>
    <property type="match status" value="1"/>
</dbReference>
<evidence type="ECO:0000313" key="16">
    <source>
        <dbReference type="Proteomes" id="UP000008021"/>
    </source>
</evidence>
<dbReference type="Proteomes" id="UP000008021">
    <property type="component" value="Chromosome 9"/>
</dbReference>
<dbReference type="Gene3D" id="3.30.40.10">
    <property type="entry name" value="Zinc/RING finger domain, C3HC4 (zinc finger)"/>
    <property type="match status" value="1"/>
</dbReference>
<keyword evidence="9" id="KW-0862">Zinc</keyword>
<evidence type="ECO:0000256" key="9">
    <source>
        <dbReference type="ARBA" id="ARBA00022833"/>
    </source>
</evidence>
<evidence type="ECO:0000256" key="4">
    <source>
        <dbReference type="ARBA" id="ARBA00022679"/>
    </source>
</evidence>
<dbReference type="HOGENOM" id="CLU_080837_0_0_1"/>
<proteinExistence type="predicted"/>
<keyword evidence="6" id="KW-0479">Metal-binding</keyword>
<dbReference type="GO" id="GO:0008270">
    <property type="term" value="F:zinc ion binding"/>
    <property type="evidence" value="ECO:0007669"/>
    <property type="project" value="UniProtKB-KW"/>
</dbReference>
<organism evidence="15">
    <name type="scientific">Oryza meridionalis</name>
    <dbReference type="NCBI Taxonomy" id="40149"/>
    <lineage>
        <taxon>Eukaryota</taxon>
        <taxon>Viridiplantae</taxon>
        <taxon>Streptophyta</taxon>
        <taxon>Embryophyta</taxon>
        <taxon>Tracheophyta</taxon>
        <taxon>Spermatophyta</taxon>
        <taxon>Magnoliopsida</taxon>
        <taxon>Liliopsida</taxon>
        <taxon>Poales</taxon>
        <taxon>Poaceae</taxon>
        <taxon>BOP clade</taxon>
        <taxon>Oryzoideae</taxon>
        <taxon>Oryzeae</taxon>
        <taxon>Oryzinae</taxon>
        <taxon>Oryza</taxon>
    </lineage>
</organism>
<accession>A0A0E0ER06</accession>
<reference evidence="15" key="2">
    <citation type="submission" date="2018-05" db="EMBL/GenBank/DDBJ databases">
        <title>OmerRS3 (Oryza meridionalis Reference Sequence Version 3).</title>
        <authorList>
            <person name="Zhang J."/>
            <person name="Kudrna D."/>
            <person name="Lee S."/>
            <person name="Talag J."/>
            <person name="Welchert J."/>
            <person name="Wing R.A."/>
        </authorList>
    </citation>
    <scope>NUCLEOTIDE SEQUENCE [LARGE SCALE GENOMIC DNA]</scope>
    <source>
        <strain evidence="15">cv. OR44</strain>
    </source>
</reference>
<dbReference type="EnsemblPlants" id="OMERI09G05090.8">
    <property type="protein sequence ID" value="OMERI09G05090.8"/>
    <property type="gene ID" value="OMERI09G05090"/>
</dbReference>